<reference evidence="1 2" key="1">
    <citation type="submission" date="2018-04" db="EMBL/GenBank/DDBJ databases">
        <title>Chitinophaga fuyangensis sp. nov., isolated from soil in a chemical factory.</title>
        <authorList>
            <person name="Chen K."/>
        </authorList>
    </citation>
    <scope>NUCLEOTIDE SEQUENCE [LARGE SCALE GENOMIC DNA]</scope>
    <source>
        <strain evidence="1 2">LY-1</strain>
    </source>
</reference>
<dbReference type="RefSeq" id="WP_108688197.1">
    <property type="nucleotide sequence ID" value="NZ_QCYK01000002.1"/>
</dbReference>
<protein>
    <submittedName>
        <fullName evidence="1">Uncharacterized protein</fullName>
    </submittedName>
</protein>
<keyword evidence="2" id="KW-1185">Reference proteome</keyword>
<dbReference type="EMBL" id="QCYK01000002">
    <property type="protein sequence ID" value="PUZ26359.1"/>
    <property type="molecule type" value="Genomic_DNA"/>
</dbReference>
<evidence type="ECO:0000313" key="1">
    <source>
        <dbReference type="EMBL" id="PUZ26359.1"/>
    </source>
</evidence>
<comment type="caution">
    <text evidence="1">The sequence shown here is derived from an EMBL/GenBank/DDBJ whole genome shotgun (WGS) entry which is preliminary data.</text>
</comment>
<proteinExistence type="predicted"/>
<accession>A0A2T7BJ90</accession>
<sequence>MLLTEGSFHATTRHVTCAVYEDTILILKGYLVVSSVDVDNNGNISYNSIITGCLIGFKTALGNSVLTDLDLSELKHTYNIDNILSSQGPSNTSYLPYIEVFDKTANAHTNQFYQLGRGYIYGFIDYGYVNKNADYNTSYAYNNIKNFQPGIWVNEYVARIFNSVGYTFEINDTSTFKDFWKRLIIPSSSGTLTYTSTDHRAVMTTTTTTDQDFNWVLKSSTDELYSYPVKWTAISDNYLLDYGPAYGSGPSGNRTQNILVCKRTFTSDARIQVSGSYQNDLPAGFDDTFSIQLVKRDFLTDVDLTTWTVLAEQRVTIPENSSKPYVPFSVDMILQQTDFTTSEQLQVRLLQNTGASGVIYSKFNITSATLQFSKDATSAITVNVEVGDYITPAAPTGIKQIDFLKGLFSLFNIYCYTDNSNPSHFHLSTYDYYYAYANAATIKTTALDWSNKVDLSKGIKITNNTTIPKNYLFSFKDDSDYFNDTYKKKWNETYSQLAFDGIGYADQKTITLPFSPSPMMAISGTYRMYPLFAKNGSSIDTKQPSNVNIRILYFNDLHACAQYQIGDDSLNLSTGEWTFNTLSTLDNYALVSNYIFDPASRYLNTPNDSDGNPSALVPISDLHFSSPREFYFLADDNYLDVSTSFQYYQNQIAELIDANLIIIDIDIHLTETDINQIDLRIPVFLNLPNGYGYFKILSINYSSNKNTSTVKLQKIVL</sequence>
<organism evidence="1 2">
    <name type="scientific">Chitinophaga parva</name>
    <dbReference type="NCBI Taxonomy" id="2169414"/>
    <lineage>
        <taxon>Bacteria</taxon>
        <taxon>Pseudomonadati</taxon>
        <taxon>Bacteroidota</taxon>
        <taxon>Chitinophagia</taxon>
        <taxon>Chitinophagales</taxon>
        <taxon>Chitinophagaceae</taxon>
        <taxon>Chitinophaga</taxon>
    </lineage>
</organism>
<evidence type="ECO:0000313" key="2">
    <source>
        <dbReference type="Proteomes" id="UP000244450"/>
    </source>
</evidence>
<dbReference type="OrthoDB" id="780171at2"/>
<dbReference type="Proteomes" id="UP000244450">
    <property type="component" value="Unassembled WGS sequence"/>
</dbReference>
<gene>
    <name evidence="1" type="ORF">DCC81_19255</name>
</gene>
<name>A0A2T7BJ90_9BACT</name>
<dbReference type="AlphaFoldDB" id="A0A2T7BJ90"/>